<dbReference type="InterPro" id="IPR041627">
    <property type="entry name" value="AAA_lid_6"/>
</dbReference>
<dbReference type="InterPro" id="IPR003959">
    <property type="entry name" value="ATPase_AAA_core"/>
</dbReference>
<keyword evidence="3" id="KW-0067">ATP-binding</keyword>
<dbReference type="Pfam" id="PF00004">
    <property type="entry name" value="AAA"/>
    <property type="match status" value="1"/>
</dbReference>
<feature type="domain" description="CbbX AAA lid" evidence="6">
    <location>
        <begin position="531"/>
        <end position="590"/>
    </location>
</feature>
<dbReference type="PANTHER" id="PTHR43392:SF2">
    <property type="entry name" value="AAA-TYPE ATPASE FAMILY PROTEIN _ ANKYRIN REPEAT FAMILY PROTEIN"/>
    <property type="match status" value="1"/>
</dbReference>
<dbReference type="GO" id="GO:0005524">
    <property type="term" value="F:ATP binding"/>
    <property type="evidence" value="ECO:0007669"/>
    <property type="project" value="UniProtKB-KW"/>
</dbReference>
<gene>
    <name evidence="7" type="ORF">NPX13_g9675</name>
</gene>
<dbReference type="Gene3D" id="3.40.50.300">
    <property type="entry name" value="P-loop containing nucleotide triphosphate hydrolases"/>
    <property type="match status" value="3"/>
</dbReference>
<evidence type="ECO:0000313" key="7">
    <source>
        <dbReference type="EMBL" id="KAJ3558595.1"/>
    </source>
</evidence>
<evidence type="ECO:0000259" key="6">
    <source>
        <dbReference type="Pfam" id="PF17866"/>
    </source>
</evidence>
<dbReference type="Pfam" id="PF17866">
    <property type="entry name" value="AAA_lid_6"/>
    <property type="match status" value="2"/>
</dbReference>
<evidence type="ECO:0000259" key="5">
    <source>
        <dbReference type="Pfam" id="PF00004"/>
    </source>
</evidence>
<dbReference type="SUPFAM" id="SSF52540">
    <property type="entry name" value="P-loop containing nucleoside triphosphate hydrolases"/>
    <property type="match status" value="3"/>
</dbReference>
<dbReference type="PRINTS" id="PR00819">
    <property type="entry name" value="CBXCFQXSUPER"/>
</dbReference>
<dbReference type="Proteomes" id="UP001148614">
    <property type="component" value="Unassembled WGS sequence"/>
</dbReference>
<feature type="compositionally biased region" description="Polar residues" evidence="4">
    <location>
        <begin position="954"/>
        <end position="963"/>
    </location>
</feature>
<evidence type="ECO:0008006" key="9">
    <source>
        <dbReference type="Google" id="ProtNLM"/>
    </source>
</evidence>
<dbReference type="InterPro" id="IPR000641">
    <property type="entry name" value="CbxX/CfxQ"/>
</dbReference>
<feature type="domain" description="CbbX AAA lid" evidence="6">
    <location>
        <begin position="245"/>
        <end position="298"/>
    </location>
</feature>
<dbReference type="GO" id="GO:0016887">
    <property type="term" value="F:ATP hydrolysis activity"/>
    <property type="evidence" value="ECO:0007669"/>
    <property type="project" value="InterPro"/>
</dbReference>
<keyword evidence="2" id="KW-0547">Nucleotide-binding</keyword>
<dbReference type="InterPro" id="IPR027417">
    <property type="entry name" value="P-loop_NTPase"/>
</dbReference>
<sequence>MSSETANTTTPLLRNFQSEPPQEDTVLAELDSLVGLEAVKDYFKELGLYIHHNKVLNVDFTQERFHAIFQGNPGTGQSIAIGSANVTPLYAKFLRSKRVLKSSRVIETSGGVLASKGPNGAIKIFDDDDDEEEKGGVLFVDEAYQLVADHSSYSGKQVLDIILAEMENHAERWVVIFAGYKKDFEPFLAHNEGLSSRIPRMLDFDDFNTQQLYDIMLSLFQKRFKYQKCRYKIEGQPGGVFIRAAIHRISQGRGRHGFGNARTVQNYFQRICQRQARRVGQIKNPSMEERLYFTKEDILGPRPTDVRAKSKAWAKLQSLIGLSEVKQSVQIMFQLIETNYQRELKGMRPHAHSLNRVFVGSPGTGKTTVAKLYGRILADLEFLSKGDETGKLTRHQQRAVVVKTPADFIGDAVGKSESNTAAILASTIGKVLIIDEAYMLDPGDSTSTRDSYKTSVLDSIVAEVQGNPGDDRCVILIGYEDKMESLFQNGNPGLSGRFMADMPFRFTDYNNDELLEILKRDLKDRHIKYKPEAVGAAIDMLSRYRITQNFSNARAVKTLVSEAVLRNQERQMKNHGDSPEFDACLEAQDFDPWLSEWATSSGTPINYRVNLSSQVSNSVIEQLENFLPGSQVLAHVKRDKPRNIPRTFVFAGPLGTGKMELALYMGRVFRDLGLLPTDQVVTCSAVNFIGQHVGHTTPITLAQLGRGIGKVLVIQNLHQLPRGGFSADALQALTSFLDNNAGRMAVILTGPKVPLIDLLRDHPDLGRHFQDHIIFNNLPPPDCVTLLHQFIDKIEPSRAGPLFALESVRARFQKAMWILSWCDRWANSISVQYLAERMVRIADENRMRRAYQEPGLVHEWIFTETMAMEGFKIMFNDMKLAGGQFVEPVAEDTGINTGGTVASDSSGEATKPEAAPHEAEMESAAIAERKEYAKATMSPQQKPVVSHAAVGGEITTQGTAQMKETQETKAATRESAHTNTREREEELQREVEAEKVQIATPCSTCGKVDCPIKD</sequence>
<evidence type="ECO:0000256" key="2">
    <source>
        <dbReference type="ARBA" id="ARBA00022741"/>
    </source>
</evidence>
<feature type="compositionally biased region" description="Basic and acidic residues" evidence="4">
    <location>
        <begin position="964"/>
        <end position="992"/>
    </location>
</feature>
<organism evidence="7 8">
    <name type="scientific">Xylaria arbuscula</name>
    <dbReference type="NCBI Taxonomy" id="114810"/>
    <lineage>
        <taxon>Eukaryota</taxon>
        <taxon>Fungi</taxon>
        <taxon>Dikarya</taxon>
        <taxon>Ascomycota</taxon>
        <taxon>Pezizomycotina</taxon>
        <taxon>Sordariomycetes</taxon>
        <taxon>Xylariomycetidae</taxon>
        <taxon>Xylariales</taxon>
        <taxon>Xylariaceae</taxon>
        <taxon>Xylaria</taxon>
    </lineage>
</organism>
<feature type="domain" description="ATPase AAA-type core" evidence="5">
    <location>
        <begin position="357"/>
        <end position="486"/>
    </location>
</feature>
<name>A0A9W8N6H1_9PEZI</name>
<comment type="caution">
    <text evidence="7">The sequence shown here is derived from an EMBL/GenBank/DDBJ whole genome shotgun (WGS) entry which is preliminary data.</text>
</comment>
<protein>
    <recommendedName>
        <fullName evidence="9">AAA+ ATPase domain-containing protein</fullName>
    </recommendedName>
</protein>
<feature type="region of interest" description="Disordered" evidence="4">
    <location>
        <begin position="896"/>
        <end position="919"/>
    </location>
</feature>
<feature type="region of interest" description="Disordered" evidence="4">
    <location>
        <begin position="953"/>
        <end position="992"/>
    </location>
</feature>
<evidence type="ECO:0000313" key="8">
    <source>
        <dbReference type="Proteomes" id="UP001148614"/>
    </source>
</evidence>
<dbReference type="FunFam" id="3.40.50.300:FF:000216">
    <property type="entry name" value="Type VII secretion ATPase EccA"/>
    <property type="match status" value="1"/>
</dbReference>
<dbReference type="AlphaFoldDB" id="A0A9W8N6H1"/>
<dbReference type="PANTHER" id="PTHR43392">
    <property type="entry name" value="AAA-TYPE ATPASE FAMILY PROTEIN / ANKYRIN REPEAT FAMILY PROTEIN"/>
    <property type="match status" value="1"/>
</dbReference>
<reference evidence="7" key="1">
    <citation type="submission" date="2022-07" db="EMBL/GenBank/DDBJ databases">
        <title>Genome Sequence of Xylaria arbuscula.</title>
        <authorList>
            <person name="Buettner E."/>
        </authorList>
    </citation>
    <scope>NUCLEOTIDE SEQUENCE</scope>
    <source>
        <strain evidence="7">VT107</strain>
    </source>
</reference>
<evidence type="ECO:0000256" key="3">
    <source>
        <dbReference type="ARBA" id="ARBA00022840"/>
    </source>
</evidence>
<accession>A0A9W8N6H1</accession>
<keyword evidence="8" id="KW-1185">Reference proteome</keyword>
<proteinExistence type="inferred from homology"/>
<comment type="similarity">
    <text evidence="1">Belongs to the CbxX/CfxQ family.</text>
</comment>
<dbReference type="EMBL" id="JANPWZ010002456">
    <property type="protein sequence ID" value="KAJ3558595.1"/>
    <property type="molecule type" value="Genomic_DNA"/>
</dbReference>
<evidence type="ECO:0000256" key="4">
    <source>
        <dbReference type="SAM" id="MobiDB-lite"/>
    </source>
</evidence>
<dbReference type="VEuPathDB" id="FungiDB:F4678DRAFT_333383"/>
<evidence type="ECO:0000256" key="1">
    <source>
        <dbReference type="ARBA" id="ARBA00010378"/>
    </source>
</evidence>
<dbReference type="InterPro" id="IPR050773">
    <property type="entry name" value="CbxX/CfxQ_RuBisCO_ESX"/>
</dbReference>
<feature type="compositionally biased region" description="Polar residues" evidence="4">
    <location>
        <begin position="896"/>
        <end position="908"/>
    </location>
</feature>
<feature type="compositionally biased region" description="Basic and acidic residues" evidence="4">
    <location>
        <begin position="910"/>
        <end position="919"/>
    </location>
</feature>
<dbReference type="Gene3D" id="1.10.8.60">
    <property type="match status" value="2"/>
</dbReference>